<dbReference type="Gene3D" id="3.40.50.300">
    <property type="entry name" value="P-loop containing nucleotide triphosphate hydrolases"/>
    <property type="match status" value="2"/>
</dbReference>
<evidence type="ECO:0000313" key="7">
    <source>
        <dbReference type="EMBL" id="MFB9137825.1"/>
    </source>
</evidence>
<reference evidence="7 8" key="1">
    <citation type="submission" date="2024-09" db="EMBL/GenBank/DDBJ databases">
        <authorList>
            <person name="Sun Q."/>
            <person name="Mori K."/>
        </authorList>
    </citation>
    <scope>NUCLEOTIDE SEQUENCE [LARGE SCALE GENOMIC DNA]</scope>
    <source>
        <strain evidence="7 8">CECT 8064</strain>
    </source>
</reference>
<keyword evidence="3" id="KW-1003">Cell membrane</keyword>
<sequence>MITSIRIDDNKKTPFKYTPKIKAFKNDSEFIFKPGVNVIVGKNGSGKSTLLNMISKYMLCEKKMCSELPSEALYFPDIFDDDKVLDGISIKSDYIGKVFHLLQQTEMGKDDILDNINNLNLYMNGASRSSGEKNLHAMNSLFDFVFNQDGYAFPIQELAEFKKKSNEFWAKRIDNLLKYYKDNHVVLMEKDFEYTILMDEPDRNLDIDNIMDLYNVLSFHKPQTQIIAVIHNPALIYKLSRLDCVNFIEMTKGYLKKITGFMNKK</sequence>
<keyword evidence="5" id="KW-0472">Membrane</keyword>
<accession>A0ABV5HU69</accession>
<dbReference type="InterPro" id="IPR027417">
    <property type="entry name" value="P-loop_NTPase"/>
</dbReference>
<keyword evidence="2" id="KW-0813">Transport</keyword>
<name>A0ABV5HU69_9VIBR</name>
<evidence type="ECO:0000256" key="3">
    <source>
        <dbReference type="ARBA" id="ARBA00022475"/>
    </source>
</evidence>
<evidence type="ECO:0000256" key="1">
    <source>
        <dbReference type="ARBA" id="ARBA00004202"/>
    </source>
</evidence>
<gene>
    <name evidence="7" type="ORF">ACFFUV_23020</name>
</gene>
<dbReference type="PANTHER" id="PTHR42771:SF2">
    <property type="entry name" value="IRON(3+)-HYDROXAMATE IMPORT ATP-BINDING PROTEIN FHUC"/>
    <property type="match status" value="1"/>
</dbReference>
<protein>
    <submittedName>
        <fullName evidence="7">AAA family ATPase</fullName>
    </submittedName>
</protein>
<evidence type="ECO:0000256" key="5">
    <source>
        <dbReference type="ARBA" id="ARBA00023136"/>
    </source>
</evidence>
<evidence type="ECO:0000256" key="2">
    <source>
        <dbReference type="ARBA" id="ARBA00022448"/>
    </source>
</evidence>
<evidence type="ECO:0000259" key="6">
    <source>
        <dbReference type="Pfam" id="PF13476"/>
    </source>
</evidence>
<dbReference type="InterPro" id="IPR051535">
    <property type="entry name" value="Siderophore_ABC-ATPase"/>
</dbReference>
<feature type="domain" description="Rad50/SbcC-type AAA" evidence="6">
    <location>
        <begin position="21"/>
        <end position="59"/>
    </location>
</feature>
<evidence type="ECO:0000256" key="4">
    <source>
        <dbReference type="ARBA" id="ARBA00023065"/>
    </source>
</evidence>
<evidence type="ECO:0000313" key="8">
    <source>
        <dbReference type="Proteomes" id="UP001589645"/>
    </source>
</evidence>
<dbReference type="EMBL" id="JBHMEP010000025">
    <property type="protein sequence ID" value="MFB9137825.1"/>
    <property type="molecule type" value="Genomic_DNA"/>
</dbReference>
<dbReference type="Pfam" id="PF13476">
    <property type="entry name" value="AAA_23"/>
    <property type="match status" value="1"/>
</dbReference>
<comment type="caution">
    <text evidence="7">The sequence shown here is derived from an EMBL/GenBank/DDBJ whole genome shotgun (WGS) entry which is preliminary data.</text>
</comment>
<dbReference type="PANTHER" id="PTHR42771">
    <property type="entry name" value="IRON(3+)-HYDROXAMATE IMPORT ATP-BINDING PROTEIN FHUC"/>
    <property type="match status" value="1"/>
</dbReference>
<comment type="subcellular location">
    <subcellularLocation>
        <location evidence="1">Cell membrane</location>
        <topology evidence="1">Peripheral membrane protein</topology>
    </subcellularLocation>
</comment>
<dbReference type="RefSeq" id="WP_390198164.1">
    <property type="nucleotide sequence ID" value="NZ_JBHMEP010000025.1"/>
</dbReference>
<keyword evidence="4" id="KW-0406">Ion transport</keyword>
<dbReference type="InterPro" id="IPR038729">
    <property type="entry name" value="Rad50/SbcC_AAA"/>
</dbReference>
<dbReference type="Proteomes" id="UP001589645">
    <property type="component" value="Unassembled WGS sequence"/>
</dbReference>
<organism evidence="7 8">
    <name type="scientific">Vibrio olivae</name>
    <dbReference type="NCBI Taxonomy" id="1243002"/>
    <lineage>
        <taxon>Bacteria</taxon>
        <taxon>Pseudomonadati</taxon>
        <taxon>Pseudomonadota</taxon>
        <taxon>Gammaproteobacteria</taxon>
        <taxon>Vibrionales</taxon>
        <taxon>Vibrionaceae</taxon>
        <taxon>Vibrio</taxon>
    </lineage>
</organism>
<keyword evidence="8" id="KW-1185">Reference proteome</keyword>
<dbReference type="SUPFAM" id="SSF52540">
    <property type="entry name" value="P-loop containing nucleoside triphosphate hydrolases"/>
    <property type="match status" value="1"/>
</dbReference>
<proteinExistence type="predicted"/>